<feature type="transmembrane region" description="Helical" evidence="8">
    <location>
        <begin position="209"/>
        <end position="230"/>
    </location>
</feature>
<dbReference type="PANTHER" id="PTHR30614:SF42">
    <property type="entry name" value="GLUTAMATE_ASPARTATE IMPORT PERMEASE PROTEIN GLTJ"/>
    <property type="match status" value="1"/>
</dbReference>
<feature type="domain" description="ABC transmembrane type-1" evidence="9">
    <location>
        <begin position="30"/>
        <end position="230"/>
    </location>
</feature>
<dbReference type="CDD" id="cd06261">
    <property type="entry name" value="TM_PBP2"/>
    <property type="match status" value="1"/>
</dbReference>
<organism evidence="10 11">
    <name type="scientific">Paralcaligenes ureilyticus</name>
    <dbReference type="NCBI Taxonomy" id="627131"/>
    <lineage>
        <taxon>Bacteria</taxon>
        <taxon>Pseudomonadati</taxon>
        <taxon>Pseudomonadota</taxon>
        <taxon>Betaproteobacteria</taxon>
        <taxon>Burkholderiales</taxon>
        <taxon>Alcaligenaceae</taxon>
        <taxon>Paralcaligenes</taxon>
    </lineage>
</organism>
<keyword evidence="4" id="KW-1003">Cell membrane</keyword>
<dbReference type="InterPro" id="IPR000515">
    <property type="entry name" value="MetI-like"/>
</dbReference>
<dbReference type="GO" id="GO:0043190">
    <property type="term" value="C:ATP-binding cassette (ABC) transporter complex"/>
    <property type="evidence" value="ECO:0007669"/>
    <property type="project" value="InterPro"/>
</dbReference>
<proteinExistence type="inferred from homology"/>
<evidence type="ECO:0000256" key="5">
    <source>
        <dbReference type="ARBA" id="ARBA00022692"/>
    </source>
</evidence>
<dbReference type="AlphaFoldDB" id="A0A4V6NZN0"/>
<evidence type="ECO:0000256" key="8">
    <source>
        <dbReference type="RuleBase" id="RU363032"/>
    </source>
</evidence>
<dbReference type="GO" id="GO:0006865">
    <property type="term" value="P:amino acid transport"/>
    <property type="evidence" value="ECO:0007669"/>
    <property type="project" value="TreeGrafter"/>
</dbReference>
<keyword evidence="7 8" id="KW-0472">Membrane</keyword>
<sequence>MDYKWNWAVLLQPVATGEPSTYLGWLFTGFLNTAALTAAAWVLALAVGSVFGVMRTLPSKYLRAGGTIYVSIFRNIPLIVQFFIWYFVVPELLPKGMGDWLKNLPPYTQFFVVSVFSLGIYTGSRICEQMRAGINSLPRGQRSAGLAMGFTLLQTYRYILLPVTYRTIIPPLTSEFLIISKNSAVASTIGLLELSGQARQLVDYTAQPYESFICVTLGYVVLNFLIIRLMGWIRNRTKVPGLLGN</sequence>
<keyword evidence="11" id="KW-1185">Reference proteome</keyword>
<dbReference type="PANTHER" id="PTHR30614">
    <property type="entry name" value="MEMBRANE COMPONENT OF AMINO ACID ABC TRANSPORTER"/>
    <property type="match status" value="1"/>
</dbReference>
<evidence type="ECO:0000313" key="10">
    <source>
        <dbReference type="EMBL" id="TCT08678.1"/>
    </source>
</evidence>
<dbReference type="Proteomes" id="UP000295525">
    <property type="component" value="Unassembled WGS sequence"/>
</dbReference>
<evidence type="ECO:0000256" key="4">
    <source>
        <dbReference type="ARBA" id="ARBA00022475"/>
    </source>
</evidence>
<comment type="similarity">
    <text evidence="2">Belongs to the binding-protein-dependent transport system permease family. HisMQ subfamily.</text>
</comment>
<dbReference type="EMBL" id="SMAJ01000005">
    <property type="protein sequence ID" value="TCT08678.1"/>
    <property type="molecule type" value="Genomic_DNA"/>
</dbReference>
<evidence type="ECO:0000259" key="9">
    <source>
        <dbReference type="PROSITE" id="PS50928"/>
    </source>
</evidence>
<feature type="transmembrane region" description="Helical" evidence="8">
    <location>
        <begin position="30"/>
        <end position="54"/>
    </location>
</feature>
<keyword evidence="5 8" id="KW-0812">Transmembrane</keyword>
<dbReference type="SUPFAM" id="SSF161098">
    <property type="entry name" value="MetI-like"/>
    <property type="match status" value="1"/>
</dbReference>
<dbReference type="GO" id="GO:0022857">
    <property type="term" value="F:transmembrane transporter activity"/>
    <property type="evidence" value="ECO:0007669"/>
    <property type="project" value="InterPro"/>
</dbReference>
<dbReference type="NCBIfam" id="TIGR01726">
    <property type="entry name" value="HEQRo_perm_3TM"/>
    <property type="match status" value="1"/>
</dbReference>
<evidence type="ECO:0000256" key="7">
    <source>
        <dbReference type="ARBA" id="ARBA00023136"/>
    </source>
</evidence>
<dbReference type="InterPro" id="IPR035906">
    <property type="entry name" value="MetI-like_sf"/>
</dbReference>
<dbReference type="PROSITE" id="PS50928">
    <property type="entry name" value="ABC_TM1"/>
    <property type="match status" value="1"/>
</dbReference>
<comment type="subcellular location">
    <subcellularLocation>
        <location evidence="1">Cell inner membrane</location>
        <topology evidence="1">Multi-pass membrane protein</topology>
    </subcellularLocation>
    <subcellularLocation>
        <location evidence="8">Cell membrane</location>
        <topology evidence="8">Multi-pass membrane protein</topology>
    </subcellularLocation>
</comment>
<feature type="transmembrane region" description="Helical" evidence="8">
    <location>
        <begin position="107"/>
        <end position="124"/>
    </location>
</feature>
<dbReference type="InterPro" id="IPR010065">
    <property type="entry name" value="AA_ABC_transptr_permease_3TM"/>
</dbReference>
<evidence type="ECO:0000256" key="1">
    <source>
        <dbReference type="ARBA" id="ARBA00004429"/>
    </source>
</evidence>
<dbReference type="InterPro" id="IPR043429">
    <property type="entry name" value="ArtM/GltK/GlnP/TcyL/YhdX-like"/>
</dbReference>
<evidence type="ECO:0000256" key="2">
    <source>
        <dbReference type="ARBA" id="ARBA00010072"/>
    </source>
</evidence>
<gene>
    <name evidence="10" type="ORF">EDC26_105231</name>
</gene>
<evidence type="ECO:0000313" key="11">
    <source>
        <dbReference type="Proteomes" id="UP000295525"/>
    </source>
</evidence>
<evidence type="ECO:0000256" key="6">
    <source>
        <dbReference type="ARBA" id="ARBA00022989"/>
    </source>
</evidence>
<dbReference type="OrthoDB" id="6534575at2"/>
<dbReference type="Pfam" id="PF00528">
    <property type="entry name" value="BPD_transp_1"/>
    <property type="match status" value="1"/>
</dbReference>
<keyword evidence="6 8" id="KW-1133">Transmembrane helix</keyword>
<comment type="caution">
    <text evidence="10">The sequence shown here is derived from an EMBL/GenBank/DDBJ whole genome shotgun (WGS) entry which is preliminary data.</text>
</comment>
<keyword evidence="3 8" id="KW-0813">Transport</keyword>
<protein>
    <submittedName>
        <fullName evidence="10">L-glutamate ABC transporter membrane protein /L-aspartate ABC transporter membrane protein</fullName>
    </submittedName>
</protein>
<dbReference type="Gene3D" id="1.10.3720.10">
    <property type="entry name" value="MetI-like"/>
    <property type="match status" value="1"/>
</dbReference>
<accession>A0A4V6NZN0</accession>
<name>A0A4V6NZN0_9BURK</name>
<dbReference type="RefSeq" id="WP_132581866.1">
    <property type="nucleotide sequence ID" value="NZ_SMAJ01000005.1"/>
</dbReference>
<feature type="transmembrane region" description="Helical" evidence="8">
    <location>
        <begin position="66"/>
        <end position="87"/>
    </location>
</feature>
<evidence type="ECO:0000256" key="3">
    <source>
        <dbReference type="ARBA" id="ARBA00022448"/>
    </source>
</evidence>
<reference evidence="10 11" key="1">
    <citation type="submission" date="2019-03" db="EMBL/GenBank/DDBJ databases">
        <title>Genomic Encyclopedia of Type Strains, Phase IV (KMG-IV): sequencing the most valuable type-strain genomes for metagenomic binning, comparative biology and taxonomic classification.</title>
        <authorList>
            <person name="Goeker M."/>
        </authorList>
    </citation>
    <scope>NUCLEOTIDE SEQUENCE [LARGE SCALE GENOMIC DNA]</scope>
    <source>
        <strain evidence="10 11">DSM 24591</strain>
    </source>
</reference>